<dbReference type="AlphaFoldDB" id="A0A0B7BGD2"/>
<feature type="chain" id="PRO_5002113686" evidence="1">
    <location>
        <begin position="21"/>
        <end position="55"/>
    </location>
</feature>
<name>A0A0B7BGD2_9EUPU</name>
<protein>
    <submittedName>
        <fullName evidence="2">Uncharacterized protein</fullName>
    </submittedName>
</protein>
<dbReference type="EMBL" id="HACG01045148">
    <property type="protein sequence ID" value="CEK92013.1"/>
    <property type="molecule type" value="Transcribed_RNA"/>
</dbReference>
<evidence type="ECO:0000256" key="1">
    <source>
        <dbReference type="SAM" id="SignalP"/>
    </source>
</evidence>
<evidence type="ECO:0000313" key="2">
    <source>
        <dbReference type="EMBL" id="CEK92013.1"/>
    </source>
</evidence>
<accession>A0A0B7BGD2</accession>
<organism evidence="2">
    <name type="scientific">Arion vulgaris</name>
    <dbReference type="NCBI Taxonomy" id="1028688"/>
    <lineage>
        <taxon>Eukaryota</taxon>
        <taxon>Metazoa</taxon>
        <taxon>Spiralia</taxon>
        <taxon>Lophotrochozoa</taxon>
        <taxon>Mollusca</taxon>
        <taxon>Gastropoda</taxon>
        <taxon>Heterobranchia</taxon>
        <taxon>Euthyneura</taxon>
        <taxon>Panpulmonata</taxon>
        <taxon>Eupulmonata</taxon>
        <taxon>Stylommatophora</taxon>
        <taxon>Helicina</taxon>
        <taxon>Arionoidea</taxon>
        <taxon>Arionidae</taxon>
        <taxon>Arion</taxon>
    </lineage>
</organism>
<gene>
    <name evidence="2" type="primary">ORF186047</name>
</gene>
<feature type="signal peptide" evidence="1">
    <location>
        <begin position="1"/>
        <end position="20"/>
    </location>
</feature>
<sequence>MMMCTQLALWSVLWLNSVHVIIKCYELGSESKNGALISSCKVVDVVIKVGLTICL</sequence>
<keyword evidence="1" id="KW-0732">Signal</keyword>
<reference evidence="2" key="1">
    <citation type="submission" date="2014-12" db="EMBL/GenBank/DDBJ databases">
        <title>Insight into the proteome of Arion vulgaris.</title>
        <authorList>
            <person name="Aradska J."/>
            <person name="Bulat T."/>
            <person name="Smidak R."/>
            <person name="Sarate P."/>
            <person name="Gangsoo J."/>
            <person name="Sialana F."/>
            <person name="Bilban M."/>
            <person name="Lubec G."/>
        </authorList>
    </citation>
    <scope>NUCLEOTIDE SEQUENCE</scope>
    <source>
        <tissue evidence="2">Skin</tissue>
    </source>
</reference>
<proteinExistence type="predicted"/>